<accession>A0A562U1P5</accession>
<dbReference type="NCBIfam" id="TIGR00110">
    <property type="entry name" value="ilvD"/>
    <property type="match status" value="1"/>
</dbReference>
<feature type="active site" description="Proton acceptor" evidence="15">
    <location>
        <position position="483"/>
    </location>
</feature>
<dbReference type="UniPathway" id="UPA00047">
    <property type="reaction ID" value="UER00057"/>
</dbReference>
<protein>
    <recommendedName>
        <fullName evidence="14 15">Dihydroxy-acid dehydratase</fullName>
        <shortName evidence="15">DAD</shortName>
        <ecNumber evidence="14 15">4.2.1.9</ecNumber>
    </recommendedName>
</protein>
<dbReference type="InterPro" id="IPR042096">
    <property type="entry name" value="Dihydro-acid_dehy_C"/>
</dbReference>
<dbReference type="HAMAP" id="MF_00012">
    <property type="entry name" value="IlvD"/>
    <property type="match status" value="1"/>
</dbReference>
<keyword evidence="7 15" id="KW-0408">Iron</keyword>
<comment type="caution">
    <text evidence="15">Lacks conserved residue(s) required for the propagation of feature annotation.</text>
</comment>
<evidence type="ECO:0000256" key="11">
    <source>
        <dbReference type="ARBA" id="ARBA00029304"/>
    </source>
</evidence>
<dbReference type="InterPro" id="IPR056740">
    <property type="entry name" value="ILV_EDD_C"/>
</dbReference>
<evidence type="ECO:0000313" key="19">
    <source>
        <dbReference type="Proteomes" id="UP000317010"/>
    </source>
</evidence>
<dbReference type="InterPro" id="IPR037237">
    <property type="entry name" value="IlvD/EDD_N"/>
</dbReference>
<keyword evidence="6 15" id="KW-0460">Magnesium</keyword>
<dbReference type="GO" id="GO:0004160">
    <property type="term" value="F:dihydroxy-acid dehydratase activity"/>
    <property type="evidence" value="ECO:0007669"/>
    <property type="project" value="UniProtKB-UniRule"/>
</dbReference>
<sequence length="570" mass="60512">MSAPTNTTEAIELNRYSKTLTQDPTQPAAQAMLYGIGLTDDDLKKAQVGVASMGYDGNTCNMHLNDLAKLVKKGIWEEDLVGLIFNTIGVSDGMSMGTDGMRYSLVSRDVIADSIEAVCGAQYYDGLITLPGCDKNMPGSVMAMGRLNRPSIMVYGGTIKPGHYKGEDLNIVSAFEALGQKLAGTITPEDFMGVVKNACPSAGACGGIYTANTMASAIEALGMSLPYSSSNPALSDEKKAECLAAGKAIKILLEKDIKPSDIMTRKAFENAIVTIMALGGSTNAVLHLIAMAKSVGVKLTQDDFQSVSNRIPVLADMKPSGKYMMEDLHNIGGVPAVMKYLLKKGLLHGECLTVTGKTIEENLVNVPDLEFENQKIIFPVNNPIKKTGHLQILYGNLAEGGSVAKITGKEGERFEGPARVFDGEFELIDGIQSGRVKAGDVVVIRNIGPKGAPGMPEMLKPTGAIFGAGLGASVALITDGRFSGGTHGFVVGHITPEAYDGGLIGLVNDNDIIEIDANNLTMTLKVSEEEIAKRRTNWVRPALKATKGLLYKYAKTVSTAAEGCVTDEME</sequence>
<evidence type="ECO:0000256" key="15">
    <source>
        <dbReference type="HAMAP-Rule" id="MF_00012"/>
    </source>
</evidence>
<evidence type="ECO:0000256" key="2">
    <source>
        <dbReference type="ARBA" id="ARBA00006486"/>
    </source>
</evidence>
<evidence type="ECO:0000256" key="4">
    <source>
        <dbReference type="ARBA" id="ARBA00022714"/>
    </source>
</evidence>
<dbReference type="GO" id="GO:0009099">
    <property type="term" value="P:L-valine biosynthetic process"/>
    <property type="evidence" value="ECO:0007669"/>
    <property type="project" value="UniProtKB-UniRule"/>
</dbReference>
<feature type="domain" description="Dihydroxy-acid/6-phosphogluconate dehydratase C-terminal" evidence="17">
    <location>
        <begin position="375"/>
        <end position="564"/>
    </location>
</feature>
<organism evidence="18 19">
    <name type="scientific">Mucilaginibacter frigoritolerans</name>
    <dbReference type="NCBI Taxonomy" id="652788"/>
    <lineage>
        <taxon>Bacteria</taxon>
        <taxon>Pseudomonadati</taxon>
        <taxon>Bacteroidota</taxon>
        <taxon>Sphingobacteriia</taxon>
        <taxon>Sphingobacteriales</taxon>
        <taxon>Sphingobacteriaceae</taxon>
        <taxon>Mucilaginibacter</taxon>
    </lineage>
</organism>
<feature type="binding site" evidence="15">
    <location>
        <position position="92"/>
    </location>
    <ligand>
        <name>Mg(2+)</name>
        <dbReference type="ChEBI" id="CHEBI:18420"/>
    </ligand>
</feature>
<dbReference type="PANTHER" id="PTHR21000:SF5">
    <property type="entry name" value="DIHYDROXY-ACID DEHYDRATASE, MITOCHONDRIAL"/>
    <property type="match status" value="1"/>
</dbReference>
<dbReference type="RefSeq" id="WP_211360746.1">
    <property type="nucleotide sequence ID" value="NZ_VLLI01000007.1"/>
</dbReference>
<evidence type="ECO:0000256" key="6">
    <source>
        <dbReference type="ARBA" id="ARBA00022842"/>
    </source>
</evidence>
<feature type="domain" description="Dihydroxy-acid/6-phosphogluconate dehydratase N-terminal" evidence="16">
    <location>
        <begin position="45"/>
        <end position="362"/>
    </location>
</feature>
<comment type="subunit">
    <text evidence="15">Homodimer.</text>
</comment>
<dbReference type="GO" id="GO:0051537">
    <property type="term" value="F:2 iron, 2 sulfur cluster binding"/>
    <property type="evidence" value="ECO:0007669"/>
    <property type="project" value="UniProtKB-UniRule"/>
</dbReference>
<comment type="pathway">
    <text evidence="12 15">Amino-acid biosynthesis; L-valine biosynthesis; L-valine from pyruvate: step 3/4.</text>
</comment>
<keyword evidence="3 15" id="KW-0028">Amino-acid biosynthesis</keyword>
<evidence type="ECO:0000256" key="9">
    <source>
        <dbReference type="ARBA" id="ARBA00023239"/>
    </source>
</evidence>
<feature type="binding site" evidence="15">
    <location>
        <position position="60"/>
    </location>
    <ligand>
        <name>[2Fe-2S] cluster</name>
        <dbReference type="ChEBI" id="CHEBI:190135"/>
    </ligand>
</feature>
<dbReference type="Pfam" id="PF00920">
    <property type="entry name" value="ILVD_EDD_N"/>
    <property type="match status" value="1"/>
</dbReference>
<reference evidence="18 19" key="1">
    <citation type="submission" date="2019-07" db="EMBL/GenBank/DDBJ databases">
        <title>Genomic Encyclopedia of Archaeal and Bacterial Type Strains, Phase II (KMG-II): from individual species to whole genera.</title>
        <authorList>
            <person name="Goeker M."/>
        </authorList>
    </citation>
    <scope>NUCLEOTIDE SEQUENCE [LARGE SCALE GENOMIC DNA]</scope>
    <source>
        <strain evidence="18 19">ATCC BAA-1854</strain>
    </source>
</reference>
<dbReference type="Gene3D" id="3.50.30.80">
    <property type="entry name" value="IlvD/EDD C-terminal domain-like"/>
    <property type="match status" value="1"/>
</dbReference>
<dbReference type="InterPro" id="IPR050165">
    <property type="entry name" value="DHAD_IlvD/Edd"/>
</dbReference>
<dbReference type="SUPFAM" id="SSF52016">
    <property type="entry name" value="LeuD/IlvD-like"/>
    <property type="match status" value="1"/>
</dbReference>
<proteinExistence type="inferred from homology"/>
<dbReference type="AlphaFoldDB" id="A0A562U1P5"/>
<evidence type="ECO:0000259" key="16">
    <source>
        <dbReference type="Pfam" id="PF00920"/>
    </source>
</evidence>
<dbReference type="PROSITE" id="PS00887">
    <property type="entry name" value="ILVD_EDD_2"/>
    <property type="match status" value="1"/>
</dbReference>
<feature type="binding site" evidence="15">
    <location>
        <position position="457"/>
    </location>
    <ligand>
        <name>Mg(2+)</name>
        <dbReference type="ChEBI" id="CHEBI:18420"/>
    </ligand>
</feature>
<comment type="catalytic activity">
    <reaction evidence="15">
        <text>(2R,3R)-2,3-dihydroxy-3-methylpentanoate = (S)-3-methyl-2-oxopentanoate + H2O</text>
        <dbReference type="Rhea" id="RHEA:27694"/>
        <dbReference type="ChEBI" id="CHEBI:15377"/>
        <dbReference type="ChEBI" id="CHEBI:35146"/>
        <dbReference type="ChEBI" id="CHEBI:49258"/>
        <dbReference type="EC" id="4.2.1.9"/>
    </reaction>
</comment>
<comment type="cofactor">
    <cofactor evidence="1 15">
        <name>Mg(2+)</name>
        <dbReference type="ChEBI" id="CHEBI:18420"/>
    </cofactor>
</comment>
<name>A0A562U1P5_9SPHI</name>
<evidence type="ECO:0000256" key="8">
    <source>
        <dbReference type="ARBA" id="ARBA00023014"/>
    </source>
</evidence>
<dbReference type="GO" id="GO:0000287">
    <property type="term" value="F:magnesium ion binding"/>
    <property type="evidence" value="ECO:0007669"/>
    <property type="project" value="UniProtKB-UniRule"/>
</dbReference>
<dbReference type="GO" id="GO:0009097">
    <property type="term" value="P:isoleucine biosynthetic process"/>
    <property type="evidence" value="ECO:0007669"/>
    <property type="project" value="UniProtKB-UniRule"/>
</dbReference>
<evidence type="ECO:0000256" key="10">
    <source>
        <dbReference type="ARBA" id="ARBA00023304"/>
    </source>
</evidence>
<keyword evidence="9 15" id="KW-0456">Lyase</keyword>
<dbReference type="SUPFAM" id="SSF143975">
    <property type="entry name" value="IlvD/EDD N-terminal domain-like"/>
    <property type="match status" value="1"/>
</dbReference>
<comment type="cofactor">
    <cofactor evidence="15">
        <name>[2Fe-2S] cluster</name>
        <dbReference type="ChEBI" id="CHEBI:190135"/>
    </cofactor>
    <text evidence="15">Binds 1 [2Fe-2S] cluster per subunit. This cluster acts as a Lewis acid cofactor.</text>
</comment>
<keyword evidence="8 15" id="KW-0411">Iron-sulfur</keyword>
<keyword evidence="5 15" id="KW-0479">Metal-binding</keyword>
<feature type="binding site" description="via carbamate group" evidence="15">
    <location>
        <position position="135"/>
    </location>
    <ligand>
        <name>Mg(2+)</name>
        <dbReference type="ChEBI" id="CHEBI:18420"/>
    </ligand>
</feature>
<feature type="modified residue" description="N6-carboxylysine" evidence="15">
    <location>
        <position position="135"/>
    </location>
</feature>
<dbReference type="UniPathway" id="UPA00049">
    <property type="reaction ID" value="UER00061"/>
</dbReference>
<evidence type="ECO:0000256" key="13">
    <source>
        <dbReference type="ARBA" id="ARBA00029437"/>
    </source>
</evidence>
<evidence type="ECO:0000256" key="1">
    <source>
        <dbReference type="ARBA" id="ARBA00001946"/>
    </source>
</evidence>
<dbReference type="PANTHER" id="PTHR21000">
    <property type="entry name" value="DIHYDROXY-ACID DEHYDRATASE DAD"/>
    <property type="match status" value="1"/>
</dbReference>
<evidence type="ECO:0000259" key="17">
    <source>
        <dbReference type="Pfam" id="PF24877"/>
    </source>
</evidence>
<dbReference type="Pfam" id="PF24877">
    <property type="entry name" value="ILV_EDD_C"/>
    <property type="match status" value="1"/>
</dbReference>
<comment type="caution">
    <text evidence="18">The sequence shown here is derived from an EMBL/GenBank/DDBJ whole genome shotgun (WGS) entry which is preliminary data.</text>
</comment>
<dbReference type="Proteomes" id="UP000317010">
    <property type="component" value="Unassembled WGS sequence"/>
</dbReference>
<comment type="function">
    <text evidence="15">Functions in the biosynthesis of branched-chain amino acids. Catalyzes the dehydration of (2R,3R)-2,3-dihydroxy-3-methylpentanoate (2,3-dihydroxy-3-methylvalerate) into 2-oxo-3-methylpentanoate (2-oxo-3-methylvalerate) and of (2R)-2,3-dihydroxy-3-methylbutanoate (2,3-dihydroxyisovalerate) into 2-oxo-3-methylbutanoate (2-oxoisovalerate), the penultimate precursor to L-isoleucine and L-valine, respectively.</text>
</comment>
<comment type="catalytic activity">
    <reaction evidence="11">
        <text>(2R)-2,3-dihydroxy-3-methylbutanoate = 3-methyl-2-oxobutanoate + H2O</text>
        <dbReference type="Rhea" id="RHEA:24809"/>
        <dbReference type="ChEBI" id="CHEBI:11851"/>
        <dbReference type="ChEBI" id="CHEBI:15377"/>
        <dbReference type="ChEBI" id="CHEBI:49072"/>
        <dbReference type="EC" id="4.2.1.9"/>
    </reaction>
    <physiologicalReaction direction="left-to-right" evidence="11">
        <dbReference type="Rhea" id="RHEA:24810"/>
    </physiologicalReaction>
</comment>
<dbReference type="InterPro" id="IPR004404">
    <property type="entry name" value="DihydroxyA_deHydtase"/>
</dbReference>
<dbReference type="EC" id="4.2.1.9" evidence="14 15"/>
<keyword evidence="4 15" id="KW-0001">2Fe-2S</keyword>
<evidence type="ECO:0000256" key="12">
    <source>
        <dbReference type="ARBA" id="ARBA00029436"/>
    </source>
</evidence>
<keyword evidence="10 15" id="KW-0100">Branched-chain amino acid biosynthesis</keyword>
<evidence type="ECO:0000256" key="14">
    <source>
        <dbReference type="ARBA" id="ARBA00029490"/>
    </source>
</evidence>
<dbReference type="NCBIfam" id="NF002068">
    <property type="entry name" value="PRK00911.1"/>
    <property type="match status" value="1"/>
</dbReference>
<comment type="pathway">
    <text evidence="13 15">Amino-acid biosynthesis; L-isoleucine biosynthesis; L-isoleucine from 2-oxobutanoate: step 3/4.</text>
</comment>
<evidence type="ECO:0000256" key="5">
    <source>
        <dbReference type="ARBA" id="ARBA00022723"/>
    </source>
</evidence>
<dbReference type="InterPro" id="IPR000581">
    <property type="entry name" value="ILV_EDD_N"/>
</dbReference>
<dbReference type="PROSITE" id="PS00886">
    <property type="entry name" value="ILVD_EDD_1"/>
    <property type="match status" value="1"/>
</dbReference>
<dbReference type="InterPro" id="IPR020558">
    <property type="entry name" value="DiOHA_6PGluconate_deHydtase_CS"/>
</dbReference>
<feature type="binding site" evidence="15">
    <location>
        <position position="134"/>
    </location>
    <ligand>
        <name>Mg(2+)</name>
        <dbReference type="ChEBI" id="CHEBI:18420"/>
    </ligand>
</feature>
<gene>
    <name evidence="15" type="primary">ilvD</name>
    <name evidence="18" type="ORF">JN11_02532</name>
</gene>
<dbReference type="EMBL" id="VLLI01000007">
    <property type="protein sequence ID" value="TWI99216.1"/>
    <property type="molecule type" value="Genomic_DNA"/>
</dbReference>
<evidence type="ECO:0000256" key="7">
    <source>
        <dbReference type="ARBA" id="ARBA00023004"/>
    </source>
</evidence>
<evidence type="ECO:0000256" key="3">
    <source>
        <dbReference type="ARBA" id="ARBA00022605"/>
    </source>
</evidence>
<evidence type="ECO:0000313" key="18">
    <source>
        <dbReference type="EMBL" id="TWI99216.1"/>
    </source>
</evidence>
<comment type="similarity">
    <text evidence="2 15">Belongs to the IlvD/Edd family.</text>
</comment>
<keyword evidence="19" id="KW-1185">Reference proteome</keyword>
<dbReference type="FunFam" id="3.50.30.80:FF:000001">
    <property type="entry name" value="Dihydroxy-acid dehydratase"/>
    <property type="match status" value="1"/>
</dbReference>